<sequence length="382" mass="39113">MINARSAGSLAGLAIAALMLAACGGATQPGDQTGSGGDDELSEAAAAALELAYEGYGSTLEDLAPTTPPEGIDFFVMSCGEQLPTCAGPSASMVEAAQAAGWNATIVDGKLNPEGFATAIRQAVAAGADVLVPIGVSCSSAAAAFAEAAEAGVTIVGGGGVDDCDPKRWGSERKWLPDRSASEIFQTIGEVQADYVFGKNNGDVNALVLNSTSNAWGAWITEAFQARLEELGGGEVHVLDISDPETANNSYLQKVTSALLSNPEINAVTMSTDSYLVTGLAAAIDQAGFGDQAVVVGAFGSEAAIDMIREGQPGITATVGIAQNWEAWGSIDTAIRVLNGEEPAFIGQSLQVVDADNNLPDSGPYNGSIDWQSKFLEAWGKQ</sequence>
<protein>
    <recommendedName>
        <fullName evidence="2">Periplasmic binding protein domain-containing protein</fullName>
    </recommendedName>
</protein>
<evidence type="ECO:0000313" key="3">
    <source>
        <dbReference type="EMBL" id="GGH33441.1"/>
    </source>
</evidence>
<keyword evidence="4" id="KW-1185">Reference proteome</keyword>
<dbReference type="SUPFAM" id="SSF53822">
    <property type="entry name" value="Periplasmic binding protein-like I"/>
    <property type="match status" value="1"/>
</dbReference>
<dbReference type="PROSITE" id="PS51257">
    <property type="entry name" value="PROKAR_LIPOPROTEIN"/>
    <property type="match status" value="1"/>
</dbReference>
<gene>
    <name evidence="3" type="ORF">GCM10010921_00370</name>
</gene>
<name>A0A917IAS9_9MICO</name>
<proteinExistence type="predicted"/>
<evidence type="ECO:0000259" key="2">
    <source>
        <dbReference type="Pfam" id="PF13407"/>
    </source>
</evidence>
<evidence type="ECO:0000313" key="4">
    <source>
        <dbReference type="Proteomes" id="UP000657592"/>
    </source>
</evidence>
<reference evidence="3" key="1">
    <citation type="journal article" date="2014" name="Int. J. Syst. Evol. Microbiol.">
        <title>Complete genome sequence of Corynebacterium casei LMG S-19264T (=DSM 44701T), isolated from a smear-ripened cheese.</title>
        <authorList>
            <consortium name="US DOE Joint Genome Institute (JGI-PGF)"/>
            <person name="Walter F."/>
            <person name="Albersmeier A."/>
            <person name="Kalinowski J."/>
            <person name="Ruckert C."/>
        </authorList>
    </citation>
    <scope>NUCLEOTIDE SEQUENCE</scope>
    <source>
        <strain evidence="3">CGMCC 1.15794</strain>
    </source>
</reference>
<accession>A0A917IAS9</accession>
<dbReference type="InterPro" id="IPR028082">
    <property type="entry name" value="Peripla_BP_I"/>
</dbReference>
<feature type="domain" description="Periplasmic binding protein" evidence="2">
    <location>
        <begin position="92"/>
        <end position="342"/>
    </location>
</feature>
<dbReference type="AlphaFoldDB" id="A0A917IAS9"/>
<dbReference type="RefSeq" id="WP_188754227.1">
    <property type="nucleotide sequence ID" value="NZ_BMJY01000001.1"/>
</dbReference>
<dbReference type="EMBL" id="BMJY01000001">
    <property type="protein sequence ID" value="GGH33441.1"/>
    <property type="molecule type" value="Genomic_DNA"/>
</dbReference>
<feature type="signal peptide" evidence="1">
    <location>
        <begin position="1"/>
        <end position="21"/>
    </location>
</feature>
<comment type="caution">
    <text evidence="3">The sequence shown here is derived from an EMBL/GenBank/DDBJ whole genome shotgun (WGS) entry which is preliminary data.</text>
</comment>
<feature type="chain" id="PRO_5038372068" description="Periplasmic binding protein domain-containing protein" evidence="1">
    <location>
        <begin position="22"/>
        <end position="382"/>
    </location>
</feature>
<evidence type="ECO:0000256" key="1">
    <source>
        <dbReference type="SAM" id="SignalP"/>
    </source>
</evidence>
<dbReference type="Pfam" id="PF13407">
    <property type="entry name" value="Peripla_BP_4"/>
    <property type="match status" value="1"/>
</dbReference>
<dbReference type="Gene3D" id="3.40.50.2300">
    <property type="match status" value="2"/>
</dbReference>
<organism evidence="3 4">
    <name type="scientific">Microbacterium album</name>
    <dbReference type="NCBI Taxonomy" id="2053191"/>
    <lineage>
        <taxon>Bacteria</taxon>
        <taxon>Bacillati</taxon>
        <taxon>Actinomycetota</taxon>
        <taxon>Actinomycetes</taxon>
        <taxon>Micrococcales</taxon>
        <taxon>Microbacteriaceae</taxon>
        <taxon>Microbacterium</taxon>
    </lineage>
</organism>
<dbReference type="Proteomes" id="UP000657592">
    <property type="component" value="Unassembled WGS sequence"/>
</dbReference>
<dbReference type="InterPro" id="IPR025997">
    <property type="entry name" value="SBP_2_dom"/>
</dbReference>
<reference evidence="3" key="2">
    <citation type="submission" date="2020-09" db="EMBL/GenBank/DDBJ databases">
        <authorList>
            <person name="Sun Q."/>
            <person name="Zhou Y."/>
        </authorList>
    </citation>
    <scope>NUCLEOTIDE SEQUENCE</scope>
    <source>
        <strain evidence="3">CGMCC 1.15794</strain>
    </source>
</reference>
<keyword evidence="1" id="KW-0732">Signal</keyword>